<evidence type="ECO:0000256" key="8">
    <source>
        <dbReference type="ARBA" id="ARBA00023163"/>
    </source>
</evidence>
<dbReference type="InterPro" id="IPR036236">
    <property type="entry name" value="Znf_C2H2_sf"/>
</dbReference>
<organism evidence="14 15">
    <name type="scientific">Clunio marinus</name>
    <dbReference type="NCBI Taxonomy" id="568069"/>
    <lineage>
        <taxon>Eukaryota</taxon>
        <taxon>Metazoa</taxon>
        <taxon>Ecdysozoa</taxon>
        <taxon>Arthropoda</taxon>
        <taxon>Hexapoda</taxon>
        <taxon>Insecta</taxon>
        <taxon>Pterygota</taxon>
        <taxon>Neoptera</taxon>
        <taxon>Endopterygota</taxon>
        <taxon>Diptera</taxon>
        <taxon>Nematocera</taxon>
        <taxon>Chironomoidea</taxon>
        <taxon>Chironomidae</taxon>
        <taxon>Clunio</taxon>
    </lineage>
</organism>
<keyword evidence="15" id="KW-1185">Reference proteome</keyword>
<feature type="domain" description="C2H2-type" evidence="12">
    <location>
        <begin position="190"/>
        <end position="217"/>
    </location>
</feature>
<name>A0A1J1ID82_9DIPT</name>
<evidence type="ECO:0000256" key="10">
    <source>
        <dbReference type="PROSITE-ProRule" id="PRU00042"/>
    </source>
</evidence>
<dbReference type="InterPro" id="IPR050331">
    <property type="entry name" value="Zinc_finger"/>
</dbReference>
<feature type="domain" description="C2H2-type" evidence="12">
    <location>
        <begin position="274"/>
        <end position="301"/>
    </location>
</feature>
<dbReference type="SUPFAM" id="SSF57667">
    <property type="entry name" value="beta-beta-alpha zinc fingers"/>
    <property type="match status" value="3"/>
</dbReference>
<evidence type="ECO:0000256" key="7">
    <source>
        <dbReference type="ARBA" id="ARBA00023125"/>
    </source>
</evidence>
<evidence type="ECO:0000256" key="6">
    <source>
        <dbReference type="ARBA" id="ARBA00023015"/>
    </source>
</evidence>
<dbReference type="SMART" id="SM00868">
    <property type="entry name" value="zf-AD"/>
    <property type="match status" value="1"/>
</dbReference>
<evidence type="ECO:0000256" key="4">
    <source>
        <dbReference type="ARBA" id="ARBA00022771"/>
    </source>
</evidence>
<feature type="binding site" evidence="11">
    <location>
        <position position="17"/>
    </location>
    <ligand>
        <name>Zn(2+)</name>
        <dbReference type="ChEBI" id="CHEBI:29105"/>
    </ligand>
</feature>
<sequence>METLVSQLNFSLGCRVCRQLLAKATSVGFDEYIPDLTIKYRDAFKDCTEMEALKNDGLPQRLCSDCAAKLTISFQFRKDAFESAKVLKGYSDAEKSENDIYENMKFEDEEFVVYETIEELDEECSQDDKISQIEEVNIQSGGGGGDDNDAVSFLARILKPKTDSTKLFEVKKISPKKKDESGFDDPNRKHACNVCNKKFQKRSNLIDHLRLHANVKVFSCEYCEKSFVQAGNYKAHLRTHTKEKPYACEYCNKAYSQSSSLKIHIRSHTQEKNYICEVCDKAFTNSSDLGKHKLIHDPVKKFRCDECNRHFTQKIHLRKHLHKHHPAVEFQYDVKDSTTILKLEELDESKVIFEEEFELIDEEEESQSSSK</sequence>
<feature type="domain" description="ZAD" evidence="13">
    <location>
        <begin position="12"/>
        <end position="90"/>
    </location>
</feature>
<evidence type="ECO:0000313" key="14">
    <source>
        <dbReference type="EMBL" id="CRK96934.1"/>
    </source>
</evidence>
<evidence type="ECO:0000259" key="12">
    <source>
        <dbReference type="PROSITE" id="PS50157"/>
    </source>
</evidence>
<keyword evidence="3" id="KW-0677">Repeat</keyword>
<accession>A0A1J1ID82</accession>
<keyword evidence="7" id="KW-0238">DNA-binding</keyword>
<keyword evidence="4 10" id="KW-0863">Zinc-finger</keyword>
<dbReference type="InterPro" id="IPR012934">
    <property type="entry name" value="Znf_AD"/>
</dbReference>
<dbReference type="PANTHER" id="PTHR16515">
    <property type="entry name" value="PR DOMAIN ZINC FINGER PROTEIN"/>
    <property type="match status" value="1"/>
</dbReference>
<keyword evidence="8" id="KW-0804">Transcription</keyword>
<keyword evidence="5 11" id="KW-0862">Zinc</keyword>
<evidence type="ECO:0000313" key="15">
    <source>
        <dbReference type="Proteomes" id="UP000183832"/>
    </source>
</evidence>
<proteinExistence type="predicted"/>
<evidence type="ECO:0000256" key="9">
    <source>
        <dbReference type="ARBA" id="ARBA00023242"/>
    </source>
</evidence>
<feature type="binding site" evidence="11">
    <location>
        <position position="14"/>
    </location>
    <ligand>
        <name>Zn(2+)</name>
        <dbReference type="ChEBI" id="CHEBI:29105"/>
    </ligand>
</feature>
<gene>
    <name evidence="14" type="ORF">CLUMA_CG010316</name>
</gene>
<dbReference type="FunFam" id="3.30.160.60:FF:000110">
    <property type="entry name" value="Zinc finger protein-like"/>
    <property type="match status" value="1"/>
</dbReference>
<feature type="binding site" evidence="11">
    <location>
        <position position="66"/>
    </location>
    <ligand>
        <name>Zn(2+)</name>
        <dbReference type="ChEBI" id="CHEBI:29105"/>
    </ligand>
</feature>
<dbReference type="PROSITE" id="PS00028">
    <property type="entry name" value="ZINC_FINGER_C2H2_1"/>
    <property type="match status" value="4"/>
</dbReference>
<keyword evidence="2 11" id="KW-0479">Metal-binding</keyword>
<dbReference type="GO" id="GO:0005634">
    <property type="term" value="C:nucleus"/>
    <property type="evidence" value="ECO:0007669"/>
    <property type="project" value="UniProtKB-SubCell"/>
</dbReference>
<dbReference type="PROSITE" id="PS50157">
    <property type="entry name" value="ZINC_FINGER_C2H2_2"/>
    <property type="match status" value="5"/>
</dbReference>
<feature type="domain" description="C2H2-type" evidence="12">
    <location>
        <begin position="246"/>
        <end position="273"/>
    </location>
</feature>
<dbReference type="SUPFAM" id="SSF57716">
    <property type="entry name" value="Glucocorticoid receptor-like (DNA-binding domain)"/>
    <property type="match status" value="1"/>
</dbReference>
<dbReference type="FunFam" id="3.30.160.60:FF:000450">
    <property type="entry name" value="PR domain zinc finger protein 14"/>
    <property type="match status" value="1"/>
</dbReference>
<dbReference type="Gene3D" id="3.30.160.60">
    <property type="entry name" value="Classic Zinc Finger"/>
    <property type="match status" value="4"/>
</dbReference>
<evidence type="ECO:0000259" key="13">
    <source>
        <dbReference type="PROSITE" id="PS51915"/>
    </source>
</evidence>
<evidence type="ECO:0000256" key="3">
    <source>
        <dbReference type="ARBA" id="ARBA00022737"/>
    </source>
</evidence>
<dbReference type="PANTHER" id="PTHR16515:SF49">
    <property type="entry name" value="GASTRULA ZINC FINGER PROTEIN XLCGF49.1-LIKE-RELATED"/>
    <property type="match status" value="1"/>
</dbReference>
<dbReference type="AlphaFoldDB" id="A0A1J1ID82"/>
<dbReference type="GO" id="GO:0008270">
    <property type="term" value="F:zinc ion binding"/>
    <property type="evidence" value="ECO:0007669"/>
    <property type="project" value="UniProtKB-UniRule"/>
</dbReference>
<dbReference type="STRING" id="568069.A0A1J1ID82"/>
<dbReference type="EMBL" id="CVRI01000045">
    <property type="protein sequence ID" value="CRK96934.1"/>
    <property type="molecule type" value="Genomic_DNA"/>
</dbReference>
<dbReference type="PROSITE" id="PS51915">
    <property type="entry name" value="ZAD"/>
    <property type="match status" value="1"/>
</dbReference>
<comment type="subcellular location">
    <subcellularLocation>
        <location evidence="1">Nucleus</location>
    </subcellularLocation>
</comment>
<dbReference type="SMART" id="SM00355">
    <property type="entry name" value="ZnF_C2H2"/>
    <property type="match status" value="5"/>
</dbReference>
<feature type="domain" description="C2H2-type" evidence="12">
    <location>
        <begin position="302"/>
        <end position="324"/>
    </location>
</feature>
<reference evidence="14 15" key="1">
    <citation type="submission" date="2015-04" db="EMBL/GenBank/DDBJ databases">
        <authorList>
            <person name="Syromyatnikov M.Y."/>
            <person name="Popov V.N."/>
        </authorList>
    </citation>
    <scope>NUCLEOTIDE SEQUENCE [LARGE SCALE GENOMIC DNA]</scope>
</reference>
<dbReference type="Proteomes" id="UP000183832">
    <property type="component" value="Unassembled WGS sequence"/>
</dbReference>
<dbReference type="InterPro" id="IPR013087">
    <property type="entry name" value="Znf_C2H2_type"/>
</dbReference>
<keyword evidence="9" id="KW-0539">Nucleus</keyword>
<dbReference type="GO" id="GO:0010468">
    <property type="term" value="P:regulation of gene expression"/>
    <property type="evidence" value="ECO:0007669"/>
    <property type="project" value="TreeGrafter"/>
</dbReference>
<evidence type="ECO:0000256" key="5">
    <source>
        <dbReference type="ARBA" id="ARBA00022833"/>
    </source>
</evidence>
<evidence type="ECO:0000256" key="11">
    <source>
        <dbReference type="PROSITE-ProRule" id="PRU01263"/>
    </source>
</evidence>
<evidence type="ECO:0000256" key="1">
    <source>
        <dbReference type="ARBA" id="ARBA00004123"/>
    </source>
</evidence>
<dbReference type="FunFam" id="3.30.160.60:FF:000176">
    <property type="entry name" value="zinc finger protein 70"/>
    <property type="match status" value="1"/>
</dbReference>
<feature type="binding site" evidence="11">
    <location>
        <position position="63"/>
    </location>
    <ligand>
        <name>Zn(2+)</name>
        <dbReference type="ChEBI" id="CHEBI:29105"/>
    </ligand>
</feature>
<evidence type="ECO:0000256" key="2">
    <source>
        <dbReference type="ARBA" id="ARBA00022723"/>
    </source>
</evidence>
<dbReference type="Pfam" id="PF07776">
    <property type="entry name" value="zf-AD"/>
    <property type="match status" value="1"/>
</dbReference>
<feature type="domain" description="C2H2-type" evidence="12">
    <location>
        <begin position="218"/>
        <end position="245"/>
    </location>
</feature>
<dbReference type="Pfam" id="PF00096">
    <property type="entry name" value="zf-C2H2"/>
    <property type="match status" value="4"/>
</dbReference>
<protein>
    <submittedName>
        <fullName evidence="14">CLUMA_CG010316, isoform A</fullName>
    </submittedName>
</protein>
<dbReference type="GO" id="GO:0003677">
    <property type="term" value="F:DNA binding"/>
    <property type="evidence" value="ECO:0007669"/>
    <property type="project" value="UniProtKB-KW"/>
</dbReference>
<keyword evidence="6" id="KW-0805">Transcription regulation</keyword>
<dbReference type="OrthoDB" id="6077919at2759"/>